<dbReference type="EMBL" id="JBEPLO010000005">
    <property type="protein sequence ID" value="MET3557519.1"/>
    <property type="molecule type" value="Genomic_DNA"/>
</dbReference>
<feature type="transmembrane region" description="Helical" evidence="1">
    <location>
        <begin position="565"/>
        <end position="585"/>
    </location>
</feature>
<feature type="transmembrane region" description="Helical" evidence="1">
    <location>
        <begin position="520"/>
        <end position="545"/>
    </location>
</feature>
<reference evidence="2 3" key="1">
    <citation type="submission" date="2024-06" db="EMBL/GenBank/DDBJ databases">
        <title>Genomic Encyclopedia of Type Strains, Phase IV (KMG-IV): sequencing the most valuable type-strain genomes for metagenomic binning, comparative biology and taxonomic classification.</title>
        <authorList>
            <person name="Goeker M."/>
        </authorList>
    </citation>
    <scope>NUCLEOTIDE SEQUENCE [LARGE SCALE GENOMIC DNA]</scope>
    <source>
        <strain evidence="2 3">DSM 28303</strain>
    </source>
</reference>
<feature type="transmembrane region" description="Helical" evidence="1">
    <location>
        <begin position="86"/>
        <end position="105"/>
    </location>
</feature>
<protein>
    <recommendedName>
        <fullName evidence="4">Glycosyltransferase RgtA/B/C/D-like domain-containing protein</fullName>
    </recommendedName>
</protein>
<evidence type="ECO:0008006" key="4">
    <source>
        <dbReference type="Google" id="ProtNLM"/>
    </source>
</evidence>
<proteinExistence type="predicted"/>
<name>A0ABV2FG58_9STRE</name>
<accession>A0ABV2FG58</accession>
<dbReference type="Proteomes" id="UP001549122">
    <property type="component" value="Unassembled WGS sequence"/>
</dbReference>
<evidence type="ECO:0000313" key="2">
    <source>
        <dbReference type="EMBL" id="MET3557519.1"/>
    </source>
</evidence>
<sequence>MRSSRFKIKRHYLFWGVLIAVAIYRIALIAGSPWALFVTSGYDDTMQMKLGASMAAGEWMGEKYFYTTLVKNVGFPFFLALGKWLHIPYGVLYGILIAGASYLFIRAISPLVKSGKLLLLFYSIVIFTPINQDAVYRVYRNALVPWVFLMVVSCMIALFIRRNDTIFKQVMWAMGAALSIGMFWTLREDSVWIIPFVAAVSFVIILALVLENRYNLPKILMRSMIALLPFSGILLINTIVSSINYHHYGIYAMNDKTQTYSPKVMSLLYKIDDGQTTDPHVWASRKAFEMALEASPTMRTEEDIILSAYGLWAGENTDIRGDISQWALRYALSEVDYYRDNARKTNDFYKKVYEELSAAFESGKLEKKPGLYLSSQTGAFHFRDIWESLILSMKASWKIAFYSHTDLEKKYLDYPDFTAGDMTFFEHLLSTDLPRTEEQLKTLGFDGSFTSYDEELSSLANTNVISNRHILKQREKNYKSQQRIVSLYKSFTILTVPLSFIGFCLLLKECIAKKWKLSEEILTILLIILGMALTGFLNIFVVILFSRWITTDPNHIVIGFYASSSYLLFALANLFSCWMAVRLGWPAIRPFLKRNTNLNERSTRMTRRERYGNH</sequence>
<keyword evidence="1" id="KW-1133">Transmembrane helix</keyword>
<organism evidence="2 3">
    <name type="scientific">Streptococcus rupicaprae</name>
    <dbReference type="NCBI Taxonomy" id="759619"/>
    <lineage>
        <taxon>Bacteria</taxon>
        <taxon>Bacillati</taxon>
        <taxon>Bacillota</taxon>
        <taxon>Bacilli</taxon>
        <taxon>Lactobacillales</taxon>
        <taxon>Streptococcaceae</taxon>
        <taxon>Streptococcus</taxon>
    </lineage>
</organism>
<feature type="transmembrane region" description="Helical" evidence="1">
    <location>
        <begin position="142"/>
        <end position="160"/>
    </location>
</feature>
<feature type="transmembrane region" description="Helical" evidence="1">
    <location>
        <begin position="219"/>
        <end position="240"/>
    </location>
</feature>
<gene>
    <name evidence="2" type="ORF">ABID29_000629</name>
</gene>
<evidence type="ECO:0000313" key="3">
    <source>
        <dbReference type="Proteomes" id="UP001549122"/>
    </source>
</evidence>
<keyword evidence="1" id="KW-0812">Transmembrane</keyword>
<keyword evidence="3" id="KW-1185">Reference proteome</keyword>
<feature type="transmembrane region" description="Helical" evidence="1">
    <location>
        <begin position="487"/>
        <end position="508"/>
    </location>
</feature>
<feature type="transmembrane region" description="Helical" evidence="1">
    <location>
        <begin position="12"/>
        <end position="36"/>
    </location>
</feature>
<dbReference type="RefSeq" id="WP_354364332.1">
    <property type="nucleotide sequence ID" value="NZ_JBEPLO010000005.1"/>
</dbReference>
<feature type="transmembrane region" description="Helical" evidence="1">
    <location>
        <begin position="117"/>
        <end position="136"/>
    </location>
</feature>
<keyword evidence="1" id="KW-0472">Membrane</keyword>
<comment type="caution">
    <text evidence="2">The sequence shown here is derived from an EMBL/GenBank/DDBJ whole genome shotgun (WGS) entry which is preliminary data.</text>
</comment>
<feature type="transmembrane region" description="Helical" evidence="1">
    <location>
        <begin position="192"/>
        <end position="210"/>
    </location>
</feature>
<evidence type="ECO:0000256" key="1">
    <source>
        <dbReference type="SAM" id="Phobius"/>
    </source>
</evidence>